<accession>A0A8L8JWX9</accession>
<sequence>LVVVVLAVRCSSTNKYCYSCMSEDFLLHWPYLDEVYYRPMNFTDYCFKIPAKINIGMVPCSHSMCVTVIEPRILAGDSISYFIVPKIAAFFSSKTTLNCYIFSKNECLTAGWPECSAVFVQPLFFRLLLNQYPYFYITSDTEFFALSDGLICASLVLYNFVCSKT</sequence>
<dbReference type="InterPro" id="IPR010558">
    <property type="entry name" value="Ly-6-related"/>
</dbReference>
<dbReference type="GO" id="GO:0043025">
    <property type="term" value="C:neuronal cell body"/>
    <property type="evidence" value="ECO:0007669"/>
    <property type="project" value="TreeGrafter"/>
</dbReference>
<dbReference type="GO" id="GO:1990834">
    <property type="term" value="P:response to odorant"/>
    <property type="evidence" value="ECO:0007669"/>
    <property type="project" value="TreeGrafter"/>
</dbReference>
<evidence type="ECO:0000313" key="1">
    <source>
        <dbReference type="Proteomes" id="UP000050761"/>
    </source>
</evidence>
<dbReference type="GO" id="GO:0042048">
    <property type="term" value="P:olfactory behavior"/>
    <property type="evidence" value="ECO:0007669"/>
    <property type="project" value="TreeGrafter"/>
</dbReference>
<protein>
    <submittedName>
        <fullName evidence="2">Glycoprotein</fullName>
    </submittedName>
</protein>
<reference evidence="2" key="1">
    <citation type="submission" date="2019-09" db="UniProtKB">
        <authorList>
            <consortium name="WormBaseParasite"/>
        </authorList>
    </citation>
    <scope>IDENTIFICATION</scope>
</reference>
<keyword evidence="1" id="KW-1185">Reference proteome</keyword>
<dbReference type="PANTHER" id="PTHR34722">
    <property type="entry name" value="HOMOLOG OF ODR-2 (TWO)-RELATED"/>
    <property type="match status" value="1"/>
</dbReference>
<dbReference type="Proteomes" id="UP000050761">
    <property type="component" value="Unassembled WGS sequence"/>
</dbReference>
<evidence type="ECO:0000313" key="2">
    <source>
        <dbReference type="WBParaSite" id="HPBE_0000565301-mRNA-1"/>
    </source>
</evidence>
<name>A0A8L8JWX9_HELPZ</name>
<dbReference type="Pfam" id="PF06579">
    <property type="entry name" value="Ly-6_related"/>
    <property type="match status" value="1"/>
</dbReference>
<dbReference type="PANTHER" id="PTHR34722:SF4">
    <property type="entry name" value="HOMOLOG OF ODR-2 (TWO)-RELATED"/>
    <property type="match status" value="1"/>
</dbReference>
<dbReference type="AlphaFoldDB" id="A0A8L8JWX9"/>
<organism evidence="1 2">
    <name type="scientific">Heligmosomoides polygyrus</name>
    <name type="common">Parasitic roundworm</name>
    <dbReference type="NCBI Taxonomy" id="6339"/>
    <lineage>
        <taxon>Eukaryota</taxon>
        <taxon>Metazoa</taxon>
        <taxon>Ecdysozoa</taxon>
        <taxon>Nematoda</taxon>
        <taxon>Chromadorea</taxon>
        <taxon>Rhabditida</taxon>
        <taxon>Rhabditina</taxon>
        <taxon>Rhabditomorpha</taxon>
        <taxon>Strongyloidea</taxon>
        <taxon>Heligmosomidae</taxon>
        <taxon>Heligmosomoides</taxon>
    </lineage>
</organism>
<dbReference type="GO" id="GO:0030424">
    <property type="term" value="C:axon"/>
    <property type="evidence" value="ECO:0007669"/>
    <property type="project" value="TreeGrafter"/>
</dbReference>
<proteinExistence type="predicted"/>
<dbReference type="WBParaSite" id="HPBE_0000565301-mRNA-1">
    <property type="protein sequence ID" value="HPBE_0000565301-mRNA-1"/>
    <property type="gene ID" value="HPBE_0000565301"/>
</dbReference>